<dbReference type="Proteomes" id="UP000501926">
    <property type="component" value="Chromosome"/>
</dbReference>
<sequence>MLIHKLLRPGQMNFVVSKIGNNPHKIPVSFPISTYYCFYIKTGNNYREAGNSCLFDQSVLLNYTY</sequence>
<dbReference type="EMBL" id="CT573072">
    <property type="protein sequence ID" value="CAJ72095.1"/>
    <property type="molecule type" value="Genomic_DNA"/>
</dbReference>
<accession>Q1PYD5</accession>
<proteinExistence type="predicted"/>
<evidence type="ECO:0000313" key="3">
    <source>
        <dbReference type="Proteomes" id="UP000501926"/>
    </source>
</evidence>
<evidence type="ECO:0000313" key="1">
    <source>
        <dbReference type="EMBL" id="CAJ72095.1"/>
    </source>
</evidence>
<protein>
    <submittedName>
        <fullName evidence="1">Uncharacterized protein</fullName>
    </submittedName>
</protein>
<reference evidence="1" key="1">
    <citation type="journal article" date="2006" name="Nature">
        <title>Deciphering the evolution and metabolism of an anammox bacterium from a community genome.</title>
        <authorList>
            <person name="Strous M."/>
            <person name="Pelletier E."/>
            <person name="Mangenot S."/>
            <person name="Rattei T."/>
            <person name="Lehner A."/>
            <person name="Taylor M.W."/>
            <person name="Horn M."/>
            <person name="Daims H."/>
            <person name="Bartol-Mavel D."/>
            <person name="Wincker P."/>
            <person name="Barbe V."/>
            <person name="Fonknechten N."/>
            <person name="Vallenet D."/>
            <person name="Segurens B."/>
            <person name="Schenowitz-Truong C."/>
            <person name="Medigue C."/>
            <person name="Collingro A."/>
            <person name="Snel B."/>
            <person name="Dutilh B.E."/>
            <person name="OpDenCamp H.J.M."/>
            <person name="vanDerDrift C."/>
            <person name="Cirpus I."/>
            <person name="vanDePas-Schoonen K.T."/>
            <person name="Harhangi H.R."/>
            <person name="vanNiftrik L."/>
            <person name="Schmid M."/>
            <person name="Keltjens J."/>
            <person name="vanDeVossenberg J."/>
            <person name="Kartal B."/>
            <person name="Meier H."/>
            <person name="Frishman D."/>
            <person name="Huynen M.A."/>
            <person name="Mewes H."/>
            <person name="Weissenbach J."/>
            <person name="Jetten M.S.M."/>
            <person name="Wagner M."/>
            <person name="LePaslier D."/>
        </authorList>
    </citation>
    <scope>NUCLEOTIDE SEQUENCE</scope>
</reference>
<reference evidence="2 3" key="3">
    <citation type="submission" date="2020-02" db="EMBL/GenBank/DDBJ databases">
        <title>Newly sequenced genome of strain CSTR1 showed variability in Candidatus Kuenenia stuttgartiensis genomes.</title>
        <authorList>
            <person name="Ding C."/>
            <person name="Adrian L."/>
        </authorList>
    </citation>
    <scope>NUCLEOTIDE SEQUENCE [LARGE SCALE GENOMIC DNA]</scope>
    <source>
        <strain evidence="2 3">CSTR1</strain>
    </source>
</reference>
<gene>
    <name evidence="2" type="ORF">KsCSTR_11700</name>
    <name evidence="1" type="ORF">kustd1350</name>
</gene>
<name>Q1PYD5_KUEST</name>
<dbReference type="EMBL" id="CP049055">
    <property type="protein sequence ID" value="QII10549.1"/>
    <property type="molecule type" value="Genomic_DNA"/>
</dbReference>
<dbReference type="AlphaFoldDB" id="Q1PYD5"/>
<organism evidence="1">
    <name type="scientific">Kuenenia stuttgartiensis</name>
    <dbReference type="NCBI Taxonomy" id="174633"/>
    <lineage>
        <taxon>Bacteria</taxon>
        <taxon>Pseudomonadati</taxon>
        <taxon>Planctomycetota</taxon>
        <taxon>Candidatus Brocadiia</taxon>
        <taxon>Candidatus Brocadiales</taxon>
        <taxon>Candidatus Brocadiaceae</taxon>
        <taxon>Candidatus Kuenenia</taxon>
    </lineage>
</organism>
<evidence type="ECO:0000313" key="2">
    <source>
        <dbReference type="EMBL" id="QII10549.1"/>
    </source>
</evidence>
<reference evidence="1" key="2">
    <citation type="submission" date="2006-01" db="EMBL/GenBank/DDBJ databases">
        <authorList>
            <person name="Genoscope"/>
        </authorList>
    </citation>
    <scope>NUCLEOTIDE SEQUENCE</scope>
</reference>